<name>A0AAD6U8U7_9AGAR</name>
<feature type="compositionally biased region" description="Low complexity" evidence="11">
    <location>
        <begin position="140"/>
        <end position="155"/>
    </location>
</feature>
<comment type="caution">
    <text evidence="13">The sequence shown here is derived from an EMBL/GenBank/DDBJ whole genome shotgun (WGS) entry which is preliminary data.</text>
</comment>
<feature type="domain" description="C2H2-type" evidence="12">
    <location>
        <begin position="376"/>
        <end position="400"/>
    </location>
</feature>
<evidence type="ECO:0000256" key="10">
    <source>
        <dbReference type="PROSITE-ProRule" id="PRU00042"/>
    </source>
</evidence>
<organism evidence="13 14">
    <name type="scientific">Mycena belliarum</name>
    <dbReference type="NCBI Taxonomy" id="1033014"/>
    <lineage>
        <taxon>Eukaryota</taxon>
        <taxon>Fungi</taxon>
        <taxon>Dikarya</taxon>
        <taxon>Basidiomycota</taxon>
        <taxon>Agaricomycotina</taxon>
        <taxon>Agaricomycetes</taxon>
        <taxon>Agaricomycetidae</taxon>
        <taxon>Agaricales</taxon>
        <taxon>Marasmiineae</taxon>
        <taxon>Mycenaceae</taxon>
        <taxon>Mycena</taxon>
    </lineage>
</organism>
<dbReference type="EMBL" id="JARJCN010000013">
    <property type="protein sequence ID" value="KAJ7095372.1"/>
    <property type="molecule type" value="Genomic_DNA"/>
</dbReference>
<evidence type="ECO:0000256" key="6">
    <source>
        <dbReference type="ARBA" id="ARBA00023015"/>
    </source>
</evidence>
<feature type="compositionally biased region" description="Polar residues" evidence="11">
    <location>
        <begin position="162"/>
        <end position="176"/>
    </location>
</feature>
<keyword evidence="14" id="KW-1185">Reference proteome</keyword>
<accession>A0AAD6U8U7</accession>
<feature type="compositionally biased region" description="Low complexity" evidence="11">
    <location>
        <begin position="264"/>
        <end position="273"/>
    </location>
</feature>
<evidence type="ECO:0000256" key="3">
    <source>
        <dbReference type="ARBA" id="ARBA00022737"/>
    </source>
</evidence>
<gene>
    <name evidence="13" type="ORF">B0H15DRAFT_109634</name>
</gene>
<keyword evidence="3" id="KW-0677">Repeat</keyword>
<dbReference type="GO" id="GO:0000978">
    <property type="term" value="F:RNA polymerase II cis-regulatory region sequence-specific DNA binding"/>
    <property type="evidence" value="ECO:0007669"/>
    <property type="project" value="TreeGrafter"/>
</dbReference>
<dbReference type="InterPro" id="IPR036236">
    <property type="entry name" value="Znf_C2H2_sf"/>
</dbReference>
<feature type="region of interest" description="Disordered" evidence="11">
    <location>
        <begin position="1"/>
        <end position="105"/>
    </location>
</feature>
<reference evidence="13" key="1">
    <citation type="submission" date="2023-03" db="EMBL/GenBank/DDBJ databases">
        <title>Massive genome expansion in bonnet fungi (Mycena s.s.) driven by repeated elements and novel gene families across ecological guilds.</title>
        <authorList>
            <consortium name="Lawrence Berkeley National Laboratory"/>
            <person name="Harder C.B."/>
            <person name="Miyauchi S."/>
            <person name="Viragh M."/>
            <person name="Kuo A."/>
            <person name="Thoen E."/>
            <person name="Andreopoulos B."/>
            <person name="Lu D."/>
            <person name="Skrede I."/>
            <person name="Drula E."/>
            <person name="Henrissat B."/>
            <person name="Morin E."/>
            <person name="Kohler A."/>
            <person name="Barry K."/>
            <person name="LaButti K."/>
            <person name="Morin E."/>
            <person name="Salamov A."/>
            <person name="Lipzen A."/>
            <person name="Mereny Z."/>
            <person name="Hegedus B."/>
            <person name="Baldrian P."/>
            <person name="Stursova M."/>
            <person name="Weitz H."/>
            <person name="Taylor A."/>
            <person name="Grigoriev I.V."/>
            <person name="Nagy L.G."/>
            <person name="Martin F."/>
            <person name="Kauserud H."/>
        </authorList>
    </citation>
    <scope>NUCLEOTIDE SEQUENCE</scope>
    <source>
        <strain evidence="13">CBHHK173m</strain>
    </source>
</reference>
<dbReference type="GO" id="GO:0008270">
    <property type="term" value="F:zinc ion binding"/>
    <property type="evidence" value="ECO:0007669"/>
    <property type="project" value="UniProtKB-KW"/>
</dbReference>
<dbReference type="GO" id="GO:0005634">
    <property type="term" value="C:nucleus"/>
    <property type="evidence" value="ECO:0007669"/>
    <property type="project" value="UniProtKB-SubCell"/>
</dbReference>
<dbReference type="AlphaFoldDB" id="A0AAD6U8U7"/>
<keyword evidence="4 10" id="KW-0863">Zinc-finger</keyword>
<keyword evidence="8" id="KW-0804">Transcription</keyword>
<feature type="region of interest" description="Disordered" evidence="11">
    <location>
        <begin position="139"/>
        <end position="279"/>
    </location>
</feature>
<keyword evidence="5" id="KW-0862">Zinc</keyword>
<evidence type="ECO:0000256" key="11">
    <source>
        <dbReference type="SAM" id="MobiDB-lite"/>
    </source>
</evidence>
<keyword evidence="6" id="KW-0805">Transcription regulation</keyword>
<dbReference type="SMART" id="SM00355">
    <property type="entry name" value="ZnF_C2H2"/>
    <property type="match status" value="2"/>
</dbReference>
<dbReference type="FunFam" id="3.30.160.60:FF:000322">
    <property type="entry name" value="GDNF-inducible zinc finger protein 1"/>
    <property type="match status" value="1"/>
</dbReference>
<protein>
    <recommendedName>
        <fullName evidence="12">C2H2-type domain-containing protein</fullName>
    </recommendedName>
</protein>
<dbReference type="Gene3D" id="3.30.160.60">
    <property type="entry name" value="Classic Zinc Finger"/>
    <property type="match status" value="1"/>
</dbReference>
<comment type="subcellular location">
    <subcellularLocation>
        <location evidence="1">Nucleus</location>
    </subcellularLocation>
</comment>
<dbReference type="Proteomes" id="UP001222325">
    <property type="component" value="Unassembled WGS sequence"/>
</dbReference>
<feature type="compositionally biased region" description="Low complexity" evidence="11">
    <location>
        <begin position="37"/>
        <end position="53"/>
    </location>
</feature>
<feature type="compositionally biased region" description="Basic and acidic residues" evidence="11">
    <location>
        <begin position="54"/>
        <end position="65"/>
    </location>
</feature>
<dbReference type="SUPFAM" id="SSF57667">
    <property type="entry name" value="beta-beta-alpha zinc fingers"/>
    <property type="match status" value="1"/>
</dbReference>
<evidence type="ECO:0000256" key="2">
    <source>
        <dbReference type="ARBA" id="ARBA00022723"/>
    </source>
</evidence>
<dbReference type="PANTHER" id="PTHR19818">
    <property type="entry name" value="ZINC FINGER PROTEIN ZIC AND GLI"/>
    <property type="match status" value="1"/>
</dbReference>
<evidence type="ECO:0000256" key="5">
    <source>
        <dbReference type="ARBA" id="ARBA00022833"/>
    </source>
</evidence>
<proteinExistence type="predicted"/>
<evidence type="ECO:0000313" key="13">
    <source>
        <dbReference type="EMBL" id="KAJ7095372.1"/>
    </source>
</evidence>
<sequence length="421" mass="46577">MNAGRPSYCFRGSRSTKYSDVQPLRAPDSDFALRPVSLSPPASPEPSNAAAIRAEARAEALDRAYKSASSRQHHGLPYYPKNSRHSSPATPRPRQTERFPAPPTLSVFNAPTATFLWPNFQASSQMKNGPILYASYYDRPSSPSSSDSGDSQSGSVDLRRVSSPSSSDRTVYTASGSVPRMDAPPSVFRRREQPVDIQPSDATRVHSTSVYRLDSDRHASPEPVNCSEYGRATFDIGFPPPSRQDRRSPFTIDSTSSHAGSRHPSPSASNANSTSDRMSLDSCLAPSQVALEQKPQAEWLNHTIPINTEGGVIYQCKWTTPDGPCRYSSKKQLVKRHVETTHLKIKPFLCDICKKAFPQKTSLEIHKHGHTGDTPHQCKYECGRSFKDPARRHRHHVDVHGYVPKQGKKKQEPSGARAVFV</sequence>
<evidence type="ECO:0000256" key="4">
    <source>
        <dbReference type="ARBA" id="ARBA00022771"/>
    </source>
</evidence>
<evidence type="ECO:0000256" key="7">
    <source>
        <dbReference type="ARBA" id="ARBA00023125"/>
    </source>
</evidence>
<dbReference type="PROSITE" id="PS50157">
    <property type="entry name" value="ZINC_FINGER_C2H2_2"/>
    <property type="match status" value="2"/>
</dbReference>
<evidence type="ECO:0000313" key="14">
    <source>
        <dbReference type="Proteomes" id="UP001222325"/>
    </source>
</evidence>
<evidence type="ECO:0000256" key="8">
    <source>
        <dbReference type="ARBA" id="ARBA00023163"/>
    </source>
</evidence>
<dbReference type="InterPro" id="IPR050329">
    <property type="entry name" value="GLI_C2H2-zinc-finger"/>
</dbReference>
<keyword evidence="7" id="KW-0238">DNA-binding</keyword>
<dbReference type="InterPro" id="IPR013087">
    <property type="entry name" value="Znf_C2H2_type"/>
</dbReference>
<keyword evidence="2" id="KW-0479">Metal-binding</keyword>
<evidence type="ECO:0000256" key="1">
    <source>
        <dbReference type="ARBA" id="ARBA00004123"/>
    </source>
</evidence>
<evidence type="ECO:0000256" key="9">
    <source>
        <dbReference type="ARBA" id="ARBA00023242"/>
    </source>
</evidence>
<evidence type="ECO:0000259" key="12">
    <source>
        <dbReference type="PROSITE" id="PS50157"/>
    </source>
</evidence>
<keyword evidence="9" id="KW-0539">Nucleus</keyword>
<dbReference type="PROSITE" id="PS00028">
    <property type="entry name" value="ZINC_FINGER_C2H2_1"/>
    <property type="match status" value="2"/>
</dbReference>
<dbReference type="PANTHER" id="PTHR19818:SF139">
    <property type="entry name" value="PAIR-RULE PROTEIN ODD-PAIRED"/>
    <property type="match status" value="1"/>
</dbReference>
<dbReference type="GO" id="GO:0045944">
    <property type="term" value="P:positive regulation of transcription by RNA polymerase II"/>
    <property type="evidence" value="ECO:0007669"/>
    <property type="project" value="UniProtKB-ARBA"/>
</dbReference>
<dbReference type="GO" id="GO:0000981">
    <property type="term" value="F:DNA-binding transcription factor activity, RNA polymerase II-specific"/>
    <property type="evidence" value="ECO:0007669"/>
    <property type="project" value="TreeGrafter"/>
</dbReference>
<feature type="domain" description="C2H2-type" evidence="12">
    <location>
        <begin position="348"/>
        <end position="375"/>
    </location>
</feature>